<protein>
    <submittedName>
        <fullName evidence="1">Uncharacterized protein</fullName>
    </submittedName>
</protein>
<proteinExistence type="predicted"/>
<evidence type="ECO:0000313" key="2">
    <source>
        <dbReference type="Proteomes" id="UP000016566"/>
    </source>
</evidence>
<dbReference type="Proteomes" id="UP000016566">
    <property type="component" value="Unassembled WGS sequence"/>
</dbReference>
<gene>
    <name evidence="1" type="ORF">MBELCI_1551</name>
</gene>
<comment type="caution">
    <text evidence="1">The sequence shown here is derived from an EMBL/GenBank/DDBJ whole genome shotgun (WGS) entry which is preliminary data.</text>
</comment>
<dbReference type="STRING" id="1337093.MBELCI_1551"/>
<dbReference type="OrthoDB" id="6881800at2"/>
<dbReference type="AlphaFoldDB" id="U3ACV9"/>
<evidence type="ECO:0000313" key="1">
    <source>
        <dbReference type="EMBL" id="GAD55499.1"/>
    </source>
</evidence>
<name>U3ACV9_9RHOB</name>
<accession>U3ACV9</accession>
<organism evidence="1 2">
    <name type="scientific">Limimaricola cinnabarinus LL-001</name>
    <dbReference type="NCBI Taxonomy" id="1337093"/>
    <lineage>
        <taxon>Bacteria</taxon>
        <taxon>Pseudomonadati</taxon>
        <taxon>Pseudomonadota</taxon>
        <taxon>Alphaproteobacteria</taxon>
        <taxon>Rhodobacterales</taxon>
        <taxon>Paracoccaceae</taxon>
        <taxon>Limimaricola</taxon>
    </lineage>
</organism>
<dbReference type="eggNOG" id="ENOG502ZC1Z">
    <property type="taxonomic scope" value="Bacteria"/>
</dbReference>
<keyword evidence="2" id="KW-1185">Reference proteome</keyword>
<dbReference type="EMBL" id="BATB01000015">
    <property type="protein sequence ID" value="GAD55499.1"/>
    <property type="molecule type" value="Genomic_DNA"/>
</dbReference>
<dbReference type="RefSeq" id="WP_021693603.1">
    <property type="nucleotide sequence ID" value="NZ_BATB01000015.1"/>
</dbReference>
<sequence>MAITVGQLTIPTTGVSPKVASAEGTEDAIEALVQGVVNQLGALAEKNSVNGTDLDDAAVYGAKIADGAATNAKLANAPAQTLKGRLLGTSGPVTDLTPAEVRGLLDVLPSNEAASRAEGRLARNKGADYPLQKRSRNNIVSPASAVLNNLLLDAKVINADPKMYYRVAYQQNKALLDGENAYDWIIEEAPREGFVGTGTSTVIIGYQAAVYGAQQQIAPLDGIQTIVLHAAARPGVRVELTIDPTALPAGNLPISSLTSDKDAWSWVIDPANYMLRLPSADALAYTLTPTGDLAATWQSADTKYRVTLGKNGFNSLPNVKKLETAAPGASVWSTLTSSPSDWLPPLIVSASANGDAAPSNFTGGNHGSNGDASGTVTARNIMHQVRIDGAPASFGDKGGHASRIEIFIVNELMAYNTVTAGRYVVRQTFKVTIRAGAVEVVAKVKAIEACTVSRDYGPQMITDGFQTDALFLGGQYAAPQAFADPLNSGTKADYPTAWAVALRSTNGQLMSWIDRAYGIGAGAYVASTNPLIFKATDPNKKVYHAVVYGASLPLAAAQGYEWRGGYALQAPGLQPTGHHVAANVIRAGQSHDVLAAGGQDWLALPELGWS</sequence>
<reference evidence="1" key="1">
    <citation type="journal article" date="2013" name="Genome Announc.">
        <title>Draft Genome Sequence of Loktanella cinnabarina LL-001T, Isolated from Deep-Sea Floor Sediment.</title>
        <authorList>
            <person name="Nishi S."/>
            <person name="Tsubouchi T."/>
            <person name="Takaki Y."/>
            <person name="Koyanagi R."/>
            <person name="Satoh N."/>
            <person name="Maruyama T."/>
            <person name="Hatada Y."/>
        </authorList>
    </citation>
    <scope>NUCLEOTIDE SEQUENCE [LARGE SCALE GENOMIC DNA]</scope>
    <source>
        <strain evidence="1">LL-001</strain>
    </source>
</reference>